<reference evidence="2 3" key="1">
    <citation type="submission" date="2016-12" db="EMBL/GenBank/DDBJ databases">
        <authorList>
            <person name="Song W.-J."/>
            <person name="Kurnit D.M."/>
        </authorList>
    </citation>
    <scope>NUCLEOTIDE SEQUENCE [LARGE SCALE GENOMIC DNA]</scope>
    <source>
        <strain evidence="2 3">STM7296</strain>
    </source>
</reference>
<evidence type="ECO:0008006" key="4">
    <source>
        <dbReference type="Google" id="ProtNLM"/>
    </source>
</evidence>
<dbReference type="STRING" id="1247936.BN2475_1150010"/>
<feature type="signal peptide" evidence="1">
    <location>
        <begin position="1"/>
        <end position="19"/>
    </location>
</feature>
<dbReference type="EMBL" id="CYGX02000115">
    <property type="protein sequence ID" value="SIT48844.1"/>
    <property type="molecule type" value="Genomic_DNA"/>
</dbReference>
<evidence type="ECO:0000313" key="3">
    <source>
        <dbReference type="Proteomes" id="UP000187012"/>
    </source>
</evidence>
<protein>
    <recommendedName>
        <fullName evidence="4">Secreted protein</fullName>
    </recommendedName>
</protein>
<organism evidence="2 3">
    <name type="scientific">Paraburkholderia ribeironis</name>
    <dbReference type="NCBI Taxonomy" id="1247936"/>
    <lineage>
        <taxon>Bacteria</taxon>
        <taxon>Pseudomonadati</taxon>
        <taxon>Pseudomonadota</taxon>
        <taxon>Betaproteobacteria</taxon>
        <taxon>Burkholderiales</taxon>
        <taxon>Burkholderiaceae</taxon>
        <taxon>Paraburkholderia</taxon>
    </lineage>
</organism>
<sequence length="67" mass="6633">MLFCTCCVMASVVAGASRAGDAAAAAPGAPGAPMGVAGGDGPARQFSVGPTHRAKDAVLRYTCPIYY</sequence>
<dbReference type="Proteomes" id="UP000187012">
    <property type="component" value="Unassembled WGS sequence"/>
</dbReference>
<dbReference type="AlphaFoldDB" id="A0A1N7SN19"/>
<evidence type="ECO:0000256" key="1">
    <source>
        <dbReference type="SAM" id="SignalP"/>
    </source>
</evidence>
<feature type="chain" id="PRO_5012681591" description="Secreted protein" evidence="1">
    <location>
        <begin position="20"/>
        <end position="67"/>
    </location>
</feature>
<name>A0A1N7SN19_9BURK</name>
<accession>A0A1N7SN19</accession>
<gene>
    <name evidence="2" type="ORF">BN2475_1150010</name>
</gene>
<keyword evidence="3" id="KW-1185">Reference proteome</keyword>
<evidence type="ECO:0000313" key="2">
    <source>
        <dbReference type="EMBL" id="SIT48844.1"/>
    </source>
</evidence>
<proteinExistence type="predicted"/>
<keyword evidence="1" id="KW-0732">Signal</keyword>